<name>A0A1M5ZHT7_9FIRM</name>
<dbReference type="STRING" id="1123282.SAMN02745823_03763"/>
<protein>
    <submittedName>
        <fullName evidence="1">Uncharacterized protein</fullName>
    </submittedName>
</protein>
<dbReference type="Proteomes" id="UP000183995">
    <property type="component" value="Unassembled WGS sequence"/>
</dbReference>
<keyword evidence="2" id="KW-1185">Reference proteome</keyword>
<proteinExistence type="predicted"/>
<gene>
    <name evidence="1" type="ORF">SAMN02745823_03763</name>
</gene>
<feature type="non-terminal residue" evidence="1">
    <location>
        <position position="1"/>
    </location>
</feature>
<organism evidence="1 2">
    <name type="scientific">Sporobacter termitidis DSM 10068</name>
    <dbReference type="NCBI Taxonomy" id="1123282"/>
    <lineage>
        <taxon>Bacteria</taxon>
        <taxon>Bacillati</taxon>
        <taxon>Bacillota</taxon>
        <taxon>Clostridia</taxon>
        <taxon>Eubacteriales</taxon>
        <taxon>Oscillospiraceae</taxon>
        <taxon>Sporobacter</taxon>
    </lineage>
</organism>
<dbReference type="AlphaFoldDB" id="A0A1M5ZHT7"/>
<dbReference type="RefSeq" id="WP_423242352.1">
    <property type="nucleotide sequence ID" value="NZ_FQXV01000022.1"/>
</dbReference>
<dbReference type="EMBL" id="FQXV01000022">
    <property type="protein sequence ID" value="SHI23782.1"/>
    <property type="molecule type" value="Genomic_DNA"/>
</dbReference>
<sequence length="73" mass="7726">SRGTVSVGENGAGLVRGNAVKAKGGLGAILVIAVENDSDYEIKEWKAFVVDGESIKADTWYTLKDGEIVEAQE</sequence>
<evidence type="ECO:0000313" key="2">
    <source>
        <dbReference type="Proteomes" id="UP000183995"/>
    </source>
</evidence>
<evidence type="ECO:0000313" key="1">
    <source>
        <dbReference type="EMBL" id="SHI23782.1"/>
    </source>
</evidence>
<reference evidence="1 2" key="1">
    <citation type="submission" date="2016-11" db="EMBL/GenBank/DDBJ databases">
        <authorList>
            <person name="Jaros S."/>
            <person name="Januszkiewicz K."/>
            <person name="Wedrychowicz H."/>
        </authorList>
    </citation>
    <scope>NUCLEOTIDE SEQUENCE [LARGE SCALE GENOMIC DNA]</scope>
    <source>
        <strain evidence="1 2">DSM 10068</strain>
    </source>
</reference>
<accession>A0A1M5ZHT7</accession>